<keyword evidence="3" id="KW-0863">Zinc-finger</keyword>
<evidence type="ECO:0000256" key="2">
    <source>
        <dbReference type="ARBA" id="ARBA00022723"/>
    </source>
</evidence>
<organism evidence="7 8">
    <name type="scientific">Oldenlandia corymbosa var. corymbosa</name>
    <dbReference type="NCBI Taxonomy" id="529605"/>
    <lineage>
        <taxon>Eukaryota</taxon>
        <taxon>Viridiplantae</taxon>
        <taxon>Streptophyta</taxon>
        <taxon>Embryophyta</taxon>
        <taxon>Tracheophyta</taxon>
        <taxon>Spermatophyta</taxon>
        <taxon>Magnoliopsida</taxon>
        <taxon>eudicotyledons</taxon>
        <taxon>Gunneridae</taxon>
        <taxon>Pentapetalae</taxon>
        <taxon>asterids</taxon>
        <taxon>lamiids</taxon>
        <taxon>Gentianales</taxon>
        <taxon>Rubiaceae</taxon>
        <taxon>Rubioideae</taxon>
        <taxon>Spermacoceae</taxon>
        <taxon>Hedyotis-Oldenlandia complex</taxon>
        <taxon>Oldenlandia</taxon>
    </lineage>
</organism>
<accession>A0AAV1EFM0</accession>
<name>A0AAV1EFM0_OLDCO</name>
<dbReference type="PANTHER" id="PTHR46443">
    <property type="entry name" value="FCS-LIKE ZINC FINGER 8"/>
    <property type="match status" value="1"/>
</dbReference>
<sequence length="319" mass="35008">MLRKRSRPSTCKQALMADYGTLSSPRDNPKKPISSLFSSPRLFTGFASKGLTDSESLMSPTSILDGKPFSAIRSPFWSDSTTPRSYKPENKLHLEKLDSRSVGLGLVDALTDDNYDSKVSKPESRMVVFGSQLKIQIPTLPPSVVSPVQSPNSPPDFGIKTRNSQVGLLSPGLSLPSPAKKSPFSSSNNGLLESSPKKFSALSISEMELSEDYTCVISHGPNPKTTHIFDDCIVERCTVGISSSRKQNGICYNRSMSFPSQSFLSFCYNCKKNLGQGKDIYMYRGEKAFCSSECRDKQMMLEEGMGISEYDDVFGISSS</sequence>
<keyword evidence="8" id="KW-1185">Reference proteome</keyword>
<dbReference type="Pfam" id="PF04570">
    <property type="entry name" value="zf-FLZ"/>
    <property type="match status" value="1"/>
</dbReference>
<evidence type="ECO:0000256" key="4">
    <source>
        <dbReference type="PROSITE-ProRule" id="PRU01131"/>
    </source>
</evidence>
<evidence type="ECO:0000256" key="5">
    <source>
        <dbReference type="SAM" id="MobiDB-lite"/>
    </source>
</evidence>
<feature type="region of interest" description="Disordered" evidence="5">
    <location>
        <begin position="1"/>
        <end position="35"/>
    </location>
</feature>
<dbReference type="InterPro" id="IPR007650">
    <property type="entry name" value="Zf-FLZ_dom"/>
</dbReference>
<evidence type="ECO:0000313" key="8">
    <source>
        <dbReference type="Proteomes" id="UP001161247"/>
    </source>
</evidence>
<comment type="similarity">
    <text evidence="1">Belongs to the FLZ family.</text>
</comment>
<keyword evidence="3" id="KW-0862">Zinc</keyword>
<evidence type="ECO:0000256" key="1">
    <source>
        <dbReference type="ARBA" id="ARBA00009374"/>
    </source>
</evidence>
<dbReference type="GO" id="GO:0008270">
    <property type="term" value="F:zinc ion binding"/>
    <property type="evidence" value="ECO:0007669"/>
    <property type="project" value="UniProtKB-KW"/>
</dbReference>
<evidence type="ECO:0000313" key="7">
    <source>
        <dbReference type="EMBL" id="CAI9118439.1"/>
    </source>
</evidence>
<dbReference type="Proteomes" id="UP001161247">
    <property type="component" value="Chromosome 9"/>
</dbReference>
<reference evidence="7" key="1">
    <citation type="submission" date="2023-03" db="EMBL/GenBank/DDBJ databases">
        <authorList>
            <person name="Julca I."/>
        </authorList>
    </citation>
    <scope>NUCLEOTIDE SEQUENCE</scope>
</reference>
<dbReference type="PROSITE" id="PS51795">
    <property type="entry name" value="ZF_FLZ"/>
    <property type="match status" value="1"/>
</dbReference>
<dbReference type="AlphaFoldDB" id="A0AAV1EFM0"/>
<gene>
    <name evidence="7" type="ORF">OLC1_LOCUS24311</name>
</gene>
<feature type="region of interest" description="Disordered" evidence="5">
    <location>
        <begin position="170"/>
        <end position="193"/>
    </location>
</feature>
<proteinExistence type="inferred from homology"/>
<keyword evidence="2" id="KW-0479">Metal-binding</keyword>
<dbReference type="InterPro" id="IPR044593">
    <property type="entry name" value="FLZ8/MARD1"/>
</dbReference>
<dbReference type="EMBL" id="OX459126">
    <property type="protein sequence ID" value="CAI9118439.1"/>
    <property type="molecule type" value="Genomic_DNA"/>
</dbReference>
<feature type="zinc finger region" description="FLZ-type" evidence="4">
    <location>
        <begin position="262"/>
        <end position="306"/>
    </location>
</feature>
<feature type="domain" description="FLZ-type" evidence="6">
    <location>
        <begin position="262"/>
        <end position="306"/>
    </location>
</feature>
<evidence type="ECO:0000256" key="3">
    <source>
        <dbReference type="ARBA" id="ARBA00022771"/>
    </source>
</evidence>
<evidence type="ECO:0000259" key="6">
    <source>
        <dbReference type="PROSITE" id="PS51795"/>
    </source>
</evidence>
<dbReference type="PANTHER" id="PTHR46443:SF3">
    <property type="entry name" value="PROTEIN MARD1"/>
    <property type="match status" value="1"/>
</dbReference>
<feature type="compositionally biased region" description="Low complexity" evidence="5">
    <location>
        <begin position="170"/>
        <end position="187"/>
    </location>
</feature>
<protein>
    <submittedName>
        <fullName evidence="7">OLC1v1020012C2</fullName>
    </submittedName>
</protein>